<evidence type="ECO:0000256" key="1">
    <source>
        <dbReference type="ARBA" id="ARBA00004123"/>
    </source>
</evidence>
<dbReference type="PANTHER" id="PTHR18829:SF0">
    <property type="entry name" value="PROTEIN YAE1 HOMOLOG"/>
    <property type="match status" value="1"/>
</dbReference>
<dbReference type="Pfam" id="PF09811">
    <property type="entry name" value="Yae1_N"/>
    <property type="match status" value="1"/>
</dbReference>
<dbReference type="PANTHER" id="PTHR18829">
    <property type="entry name" value="PROTEIN YAE1 HOMOLOG"/>
    <property type="match status" value="1"/>
</dbReference>
<evidence type="ECO:0000256" key="2">
    <source>
        <dbReference type="ARBA" id="ARBA00004496"/>
    </source>
</evidence>
<proteinExistence type="predicted"/>
<protein>
    <recommendedName>
        <fullName evidence="5">Essential protein Yae1 N-terminal domain-containing protein</fullName>
    </recommendedName>
</protein>
<dbReference type="GO" id="GO:0005634">
    <property type="term" value="C:nucleus"/>
    <property type="evidence" value="ECO:0007669"/>
    <property type="project" value="UniProtKB-SubCell"/>
</dbReference>
<accession>A0A8S1ZHP4</accession>
<evidence type="ECO:0000313" key="6">
    <source>
        <dbReference type="EMBL" id="CAE5959239.1"/>
    </source>
</evidence>
<dbReference type="InterPro" id="IPR019191">
    <property type="entry name" value="Essential_protein_Yae1_N"/>
</dbReference>
<dbReference type="EMBL" id="LR999451">
    <property type="protein sequence ID" value="CAE5959239.1"/>
    <property type="molecule type" value="Genomic_DNA"/>
</dbReference>
<organism evidence="6 7">
    <name type="scientific">Arabidopsis arenosa</name>
    <name type="common">Sand rock-cress</name>
    <name type="synonym">Cardaminopsis arenosa</name>
    <dbReference type="NCBI Taxonomy" id="38785"/>
    <lineage>
        <taxon>Eukaryota</taxon>
        <taxon>Viridiplantae</taxon>
        <taxon>Streptophyta</taxon>
        <taxon>Embryophyta</taxon>
        <taxon>Tracheophyta</taxon>
        <taxon>Spermatophyta</taxon>
        <taxon>Magnoliopsida</taxon>
        <taxon>eudicotyledons</taxon>
        <taxon>Gunneridae</taxon>
        <taxon>Pentapetalae</taxon>
        <taxon>rosids</taxon>
        <taxon>malvids</taxon>
        <taxon>Brassicales</taxon>
        <taxon>Brassicaceae</taxon>
        <taxon>Camelineae</taxon>
        <taxon>Arabidopsis</taxon>
    </lineage>
</organism>
<name>A0A8S1ZHP4_ARAAE</name>
<sequence>MEPPEDLKDDFAKELYGESVQLSKHGNNDHVLENLDDPFYGSSDEDYSETRVLANENKLRRVKFESAGYRDGIVAGKEAIAQEGYNFGYKESVLDGYKFGIVRGVSSALAFLPDELREKLIDEQETRERFQKLHSSVHALSTEVAMKRFYETLTTKQGEEKSGEEGLVSGSVSGSGVNATTDLGSYVTELSSLLEKSPKIEVKLDT</sequence>
<dbReference type="GO" id="GO:0005737">
    <property type="term" value="C:cytoplasm"/>
    <property type="evidence" value="ECO:0007669"/>
    <property type="project" value="UniProtKB-SubCell"/>
</dbReference>
<dbReference type="InterPro" id="IPR038881">
    <property type="entry name" value="Yae1-like"/>
</dbReference>
<gene>
    <name evidence="6" type="ORF">AARE701A_LOCUS2776</name>
</gene>
<evidence type="ECO:0000256" key="3">
    <source>
        <dbReference type="ARBA" id="ARBA00022490"/>
    </source>
</evidence>
<evidence type="ECO:0000313" key="7">
    <source>
        <dbReference type="Proteomes" id="UP000682877"/>
    </source>
</evidence>
<keyword evidence="4" id="KW-0539">Nucleus</keyword>
<evidence type="ECO:0000256" key="4">
    <source>
        <dbReference type="ARBA" id="ARBA00023242"/>
    </source>
</evidence>
<evidence type="ECO:0000259" key="5">
    <source>
        <dbReference type="Pfam" id="PF09811"/>
    </source>
</evidence>
<comment type="subcellular location">
    <subcellularLocation>
        <location evidence="2">Cytoplasm</location>
    </subcellularLocation>
    <subcellularLocation>
        <location evidence="1">Nucleus</location>
    </subcellularLocation>
</comment>
<reference evidence="6" key="1">
    <citation type="submission" date="2021-01" db="EMBL/GenBank/DDBJ databases">
        <authorList>
            <person name="Bezrukov I."/>
        </authorList>
    </citation>
    <scope>NUCLEOTIDE SEQUENCE</scope>
</reference>
<dbReference type="AlphaFoldDB" id="A0A8S1ZHP4"/>
<dbReference type="Proteomes" id="UP000682877">
    <property type="component" value="Chromosome 1"/>
</dbReference>
<feature type="domain" description="Essential protein Yae1 N-terminal" evidence="5">
    <location>
        <begin position="68"/>
        <end position="105"/>
    </location>
</feature>
<keyword evidence="7" id="KW-1185">Reference proteome</keyword>
<keyword evidence="3" id="KW-0963">Cytoplasm</keyword>